<dbReference type="EMBL" id="KZ293706">
    <property type="protein sequence ID" value="PBK83458.1"/>
    <property type="molecule type" value="Genomic_DNA"/>
</dbReference>
<organism evidence="1 2">
    <name type="scientific">Armillaria gallica</name>
    <name type="common">Bulbous honey fungus</name>
    <name type="synonym">Armillaria bulbosa</name>
    <dbReference type="NCBI Taxonomy" id="47427"/>
    <lineage>
        <taxon>Eukaryota</taxon>
        <taxon>Fungi</taxon>
        <taxon>Dikarya</taxon>
        <taxon>Basidiomycota</taxon>
        <taxon>Agaricomycotina</taxon>
        <taxon>Agaricomycetes</taxon>
        <taxon>Agaricomycetidae</taxon>
        <taxon>Agaricales</taxon>
        <taxon>Marasmiineae</taxon>
        <taxon>Physalacriaceae</taxon>
        <taxon>Armillaria</taxon>
    </lineage>
</organism>
<dbReference type="OrthoDB" id="2897476at2759"/>
<dbReference type="Proteomes" id="UP000217790">
    <property type="component" value="Unassembled WGS sequence"/>
</dbReference>
<name>A0A2H3CY88_ARMGA</name>
<sequence length="235" mass="26034">MTRTSNLETWINVAKLGVAAGELAPFPYIKGLCGCAVVVLETIERAGKNNEDLLDLADSIGKTIEMVQNTVKEHGENSALRFRDVCAEFEVQLMDLIAKSNSTRRTARRGIRRLLKAKSVSDAIKGYQERVRAIKEDFLIRTAIDSHHIISEIKDGLTTTSAALTNVIETSKRHTISDITKNTDRICEEIRTWGVLQSQKSDKLSADVQTLKEGDSDKIFMSAYSSALALENMST</sequence>
<protein>
    <recommendedName>
        <fullName evidence="3">Fungal N-terminal domain-containing protein</fullName>
    </recommendedName>
</protein>
<reference evidence="2" key="1">
    <citation type="journal article" date="2017" name="Nat. Ecol. Evol.">
        <title>Genome expansion and lineage-specific genetic innovations in the forest pathogenic fungi Armillaria.</title>
        <authorList>
            <person name="Sipos G."/>
            <person name="Prasanna A.N."/>
            <person name="Walter M.C."/>
            <person name="O'Connor E."/>
            <person name="Balint B."/>
            <person name="Krizsan K."/>
            <person name="Kiss B."/>
            <person name="Hess J."/>
            <person name="Varga T."/>
            <person name="Slot J."/>
            <person name="Riley R."/>
            <person name="Boka B."/>
            <person name="Rigling D."/>
            <person name="Barry K."/>
            <person name="Lee J."/>
            <person name="Mihaltcheva S."/>
            <person name="LaButti K."/>
            <person name="Lipzen A."/>
            <person name="Waldron R."/>
            <person name="Moloney N.M."/>
            <person name="Sperisen C."/>
            <person name="Kredics L."/>
            <person name="Vagvoelgyi C."/>
            <person name="Patrignani A."/>
            <person name="Fitzpatrick D."/>
            <person name="Nagy I."/>
            <person name="Doyle S."/>
            <person name="Anderson J.B."/>
            <person name="Grigoriev I.V."/>
            <person name="Gueldener U."/>
            <person name="Muensterkoetter M."/>
            <person name="Nagy L.G."/>
        </authorList>
    </citation>
    <scope>NUCLEOTIDE SEQUENCE [LARGE SCALE GENOMIC DNA]</scope>
    <source>
        <strain evidence="2">Ar21-2</strain>
    </source>
</reference>
<evidence type="ECO:0000313" key="1">
    <source>
        <dbReference type="EMBL" id="PBK83458.1"/>
    </source>
</evidence>
<evidence type="ECO:0008006" key="3">
    <source>
        <dbReference type="Google" id="ProtNLM"/>
    </source>
</evidence>
<proteinExistence type="predicted"/>
<evidence type="ECO:0000313" key="2">
    <source>
        <dbReference type="Proteomes" id="UP000217790"/>
    </source>
</evidence>
<dbReference type="AlphaFoldDB" id="A0A2H3CY88"/>
<dbReference type="InParanoid" id="A0A2H3CY88"/>
<keyword evidence="2" id="KW-1185">Reference proteome</keyword>
<accession>A0A2H3CY88</accession>
<gene>
    <name evidence="1" type="ORF">ARMGADRAFT_670479</name>
</gene>